<gene>
    <name evidence="3" type="ORF">CPT75_12750</name>
</gene>
<dbReference type="AlphaFoldDB" id="A0A317G1Y4"/>
<dbReference type="Pfam" id="PF13240">
    <property type="entry name" value="Zn_Ribbon_1"/>
    <property type="match status" value="1"/>
</dbReference>
<name>A0A317G1Y4_BUTFI</name>
<sequence>MKCPNCGVENDDNALYCYFCGRVLPQKEWNISADPDSDLKKKKSNRILKIMLGILGGLLAVSLAFLAVMIVRDNKKTDPEPVDMLELANKLYEEKDYMTAATRYELVLQDDPDNEEAAFGAAMSKLYFISEELGRYVMDEEYMEASEYMRDFLINDQIEDANELGLEFPIICETMYGKVGFYLDSEDRCYVYVGDFEDSIRSGFGCIIASDLSDFIHGTIECYAAYGQWKDDMPNGQMEVIRDSATDDHTYIKGTVKNGVWTGDVEFIGIGYSGENTFDLWCEFEDGIAVIQEEVKNQEGRFYRISKDGDDTGTYIVQPIDASDMTYGIYAYADIM</sequence>
<organism evidence="3 4">
    <name type="scientific">Butyrivibrio fibrisolvens</name>
    <dbReference type="NCBI Taxonomy" id="831"/>
    <lineage>
        <taxon>Bacteria</taxon>
        <taxon>Bacillati</taxon>
        <taxon>Bacillota</taxon>
        <taxon>Clostridia</taxon>
        <taxon>Lachnospirales</taxon>
        <taxon>Lachnospiraceae</taxon>
        <taxon>Butyrivibrio</taxon>
    </lineage>
</organism>
<protein>
    <recommendedName>
        <fullName evidence="2">Zinc-ribbon domain-containing protein</fullName>
    </recommendedName>
</protein>
<comment type="caution">
    <text evidence="3">The sequence shown here is derived from an EMBL/GenBank/DDBJ whole genome shotgun (WGS) entry which is preliminary data.</text>
</comment>
<feature type="domain" description="Zinc-ribbon" evidence="2">
    <location>
        <begin position="2"/>
        <end position="23"/>
    </location>
</feature>
<accession>A0A317G1Y4</accession>
<keyword evidence="1" id="KW-1133">Transmembrane helix</keyword>
<proteinExistence type="predicted"/>
<reference evidence="3 4" key="1">
    <citation type="submission" date="2017-09" db="EMBL/GenBank/DDBJ databases">
        <title>High-quality draft genome sequence of Butyrivibrio fibrisolvens INBov1, isolated from cow rumen.</title>
        <authorList>
            <person name="Rodriguez Hernaez J."/>
            <person name="Rivarola M."/>
            <person name="Paniego N."/>
            <person name="Cravero S."/>
            <person name="Ceron Cucchi M."/>
            <person name="Martinez M.C."/>
        </authorList>
    </citation>
    <scope>NUCLEOTIDE SEQUENCE [LARGE SCALE GENOMIC DNA]</scope>
    <source>
        <strain evidence="3 4">INBov1</strain>
    </source>
</reference>
<keyword evidence="4" id="KW-1185">Reference proteome</keyword>
<evidence type="ECO:0000259" key="2">
    <source>
        <dbReference type="Pfam" id="PF13240"/>
    </source>
</evidence>
<dbReference type="Proteomes" id="UP000245488">
    <property type="component" value="Chromosome"/>
</dbReference>
<keyword evidence="1" id="KW-0472">Membrane</keyword>
<dbReference type="InterPro" id="IPR026870">
    <property type="entry name" value="Zinc_ribbon_dom"/>
</dbReference>
<dbReference type="SUPFAM" id="SSF82185">
    <property type="entry name" value="Histone H3 K4-specific methyltransferase SET7/9 N-terminal domain"/>
    <property type="match status" value="1"/>
</dbReference>
<evidence type="ECO:0000313" key="3">
    <source>
        <dbReference type="EMBL" id="PWT27908.1"/>
    </source>
</evidence>
<feature type="transmembrane region" description="Helical" evidence="1">
    <location>
        <begin position="50"/>
        <end position="71"/>
    </location>
</feature>
<dbReference type="EMBL" id="NXNG01000001">
    <property type="protein sequence ID" value="PWT27908.1"/>
    <property type="molecule type" value="Genomic_DNA"/>
</dbReference>
<keyword evidence="1" id="KW-0812">Transmembrane</keyword>
<evidence type="ECO:0000256" key="1">
    <source>
        <dbReference type="SAM" id="Phobius"/>
    </source>
</evidence>
<dbReference type="RefSeq" id="WP_192575362.1">
    <property type="nucleotide sequence ID" value="NZ_CM009896.1"/>
</dbReference>
<evidence type="ECO:0000313" key="4">
    <source>
        <dbReference type="Proteomes" id="UP000245488"/>
    </source>
</evidence>